<dbReference type="EMBL" id="ML120533">
    <property type="protein sequence ID" value="RPA90258.1"/>
    <property type="molecule type" value="Genomic_DNA"/>
</dbReference>
<feature type="compositionally biased region" description="Basic and acidic residues" evidence="1">
    <location>
        <begin position="375"/>
        <end position="389"/>
    </location>
</feature>
<evidence type="ECO:0000313" key="2">
    <source>
        <dbReference type="EMBL" id="RPA90258.1"/>
    </source>
</evidence>
<dbReference type="InterPro" id="IPR052980">
    <property type="entry name" value="Crinkler_effector"/>
</dbReference>
<feature type="region of interest" description="Disordered" evidence="1">
    <location>
        <begin position="370"/>
        <end position="396"/>
    </location>
</feature>
<dbReference type="PANTHER" id="PTHR33129">
    <property type="entry name" value="PROTEIN KINASE DOMAIN-CONTAINING PROTEIN-RELATED"/>
    <property type="match status" value="1"/>
</dbReference>
<keyword evidence="3" id="KW-1185">Reference proteome</keyword>
<accession>A0A3N4IZP3</accession>
<evidence type="ECO:0000256" key="1">
    <source>
        <dbReference type="SAM" id="MobiDB-lite"/>
    </source>
</evidence>
<proteinExistence type="predicted"/>
<name>A0A3N4IZP3_9PEZI</name>
<organism evidence="2 3">
    <name type="scientific">Choiromyces venosus 120613-1</name>
    <dbReference type="NCBI Taxonomy" id="1336337"/>
    <lineage>
        <taxon>Eukaryota</taxon>
        <taxon>Fungi</taxon>
        <taxon>Dikarya</taxon>
        <taxon>Ascomycota</taxon>
        <taxon>Pezizomycotina</taxon>
        <taxon>Pezizomycetes</taxon>
        <taxon>Pezizales</taxon>
        <taxon>Tuberaceae</taxon>
        <taxon>Choiromyces</taxon>
    </lineage>
</organism>
<reference evidence="2 3" key="1">
    <citation type="journal article" date="2018" name="Nat. Ecol. Evol.">
        <title>Pezizomycetes genomes reveal the molecular basis of ectomycorrhizal truffle lifestyle.</title>
        <authorList>
            <person name="Murat C."/>
            <person name="Payen T."/>
            <person name="Noel B."/>
            <person name="Kuo A."/>
            <person name="Morin E."/>
            <person name="Chen J."/>
            <person name="Kohler A."/>
            <person name="Krizsan K."/>
            <person name="Balestrini R."/>
            <person name="Da Silva C."/>
            <person name="Montanini B."/>
            <person name="Hainaut M."/>
            <person name="Levati E."/>
            <person name="Barry K.W."/>
            <person name="Belfiori B."/>
            <person name="Cichocki N."/>
            <person name="Clum A."/>
            <person name="Dockter R.B."/>
            <person name="Fauchery L."/>
            <person name="Guy J."/>
            <person name="Iotti M."/>
            <person name="Le Tacon F."/>
            <person name="Lindquist E.A."/>
            <person name="Lipzen A."/>
            <person name="Malagnac F."/>
            <person name="Mello A."/>
            <person name="Molinier V."/>
            <person name="Miyauchi S."/>
            <person name="Poulain J."/>
            <person name="Riccioni C."/>
            <person name="Rubini A."/>
            <person name="Sitrit Y."/>
            <person name="Splivallo R."/>
            <person name="Traeger S."/>
            <person name="Wang M."/>
            <person name="Zifcakova L."/>
            <person name="Wipf D."/>
            <person name="Zambonelli A."/>
            <person name="Paolocci F."/>
            <person name="Nowrousian M."/>
            <person name="Ottonello S."/>
            <person name="Baldrian P."/>
            <person name="Spatafora J.W."/>
            <person name="Henrissat B."/>
            <person name="Nagy L.G."/>
            <person name="Aury J.M."/>
            <person name="Wincker P."/>
            <person name="Grigoriev I.V."/>
            <person name="Bonfante P."/>
            <person name="Martin F.M."/>
        </authorList>
    </citation>
    <scope>NUCLEOTIDE SEQUENCE [LARGE SCALE GENOMIC DNA]</scope>
    <source>
        <strain evidence="2 3">120613-1</strain>
    </source>
</reference>
<dbReference type="Proteomes" id="UP000276215">
    <property type="component" value="Unassembled WGS sequence"/>
</dbReference>
<gene>
    <name evidence="2" type="ORF">L873DRAFT_1879937</name>
</gene>
<sequence length="396" mass="45008">MVDLKKIGDEAFPDPEFKEGKEEQVFNVLEVMSNLPCGTNQLLVRQEFETIKCELLMIMSKKWTNVNPETKMPVMGLNLDYQIAGQLSSGKSFFLSYFLVLKILEGQPTIFRCNDCLCYLFDSDSKGSKTDAYSLFDLPKNQKKALWILTDEKLENAGWNMKCHSWFVMQVASPKKLTGQDHLRSKAGWFFEGYAHDWFRKGRSFEADKLPVKNDNPHLTFTTNRSESLNYFMDAKDLARKVQVMGGQGIEQDAIGKYFLPYNTNFESVDRLVFSALNILILLQITITKSHPVKLYQVKSLYQSLLDTIKNIQMVFVIPEDHISEYSRAQSVPEAVDVKPGARDLKINQFRLVLTEATIHSMAVDGPFKVQHGSRGADESGSRDYDRGDTAVGGTQ</sequence>
<protein>
    <submittedName>
        <fullName evidence="2">Uncharacterized protein</fullName>
    </submittedName>
</protein>
<dbReference type="AlphaFoldDB" id="A0A3N4IZP3"/>
<dbReference type="OrthoDB" id="2340858at2759"/>
<evidence type="ECO:0000313" key="3">
    <source>
        <dbReference type="Proteomes" id="UP000276215"/>
    </source>
</evidence>